<dbReference type="Pfam" id="PF03466">
    <property type="entry name" value="LysR_substrate"/>
    <property type="match status" value="1"/>
</dbReference>
<keyword evidence="7" id="KW-1185">Reference proteome</keyword>
<dbReference type="InterPro" id="IPR036388">
    <property type="entry name" value="WH-like_DNA-bd_sf"/>
</dbReference>
<organism evidence="6 7">
    <name type="scientific">Paraburkholderia acidicola</name>
    <dbReference type="NCBI Taxonomy" id="1912599"/>
    <lineage>
        <taxon>Bacteria</taxon>
        <taxon>Pseudomonadati</taxon>
        <taxon>Pseudomonadota</taxon>
        <taxon>Betaproteobacteria</taxon>
        <taxon>Burkholderiales</taxon>
        <taxon>Burkholderiaceae</taxon>
        <taxon>Paraburkholderia</taxon>
    </lineage>
</organism>
<keyword evidence="2" id="KW-0805">Transcription regulation</keyword>
<dbReference type="InterPro" id="IPR000847">
    <property type="entry name" value="LysR_HTH_N"/>
</dbReference>
<evidence type="ECO:0000256" key="3">
    <source>
        <dbReference type="ARBA" id="ARBA00023125"/>
    </source>
</evidence>
<feature type="domain" description="HTH lysR-type" evidence="5">
    <location>
        <begin position="1"/>
        <end position="60"/>
    </location>
</feature>
<dbReference type="SUPFAM" id="SSF46785">
    <property type="entry name" value="Winged helix' DNA-binding domain"/>
    <property type="match status" value="1"/>
</dbReference>
<dbReference type="Gene3D" id="1.10.10.10">
    <property type="entry name" value="Winged helix-like DNA-binding domain superfamily/Winged helix DNA-binding domain"/>
    <property type="match status" value="1"/>
</dbReference>
<gene>
    <name evidence="6" type="ORF">N0A02_31965</name>
</gene>
<dbReference type="SUPFAM" id="SSF53850">
    <property type="entry name" value="Periplasmic binding protein-like II"/>
    <property type="match status" value="1"/>
</dbReference>
<evidence type="ECO:0000256" key="2">
    <source>
        <dbReference type="ARBA" id="ARBA00023015"/>
    </source>
</evidence>
<dbReference type="Proteomes" id="UP001469089">
    <property type="component" value="Unassembled WGS sequence"/>
</dbReference>
<dbReference type="PANTHER" id="PTHR30537">
    <property type="entry name" value="HTH-TYPE TRANSCRIPTIONAL REGULATOR"/>
    <property type="match status" value="1"/>
</dbReference>
<dbReference type="Pfam" id="PF00126">
    <property type="entry name" value="HTH_1"/>
    <property type="match status" value="1"/>
</dbReference>
<keyword evidence="4" id="KW-0804">Transcription</keyword>
<evidence type="ECO:0000259" key="5">
    <source>
        <dbReference type="PROSITE" id="PS50931"/>
    </source>
</evidence>
<evidence type="ECO:0000313" key="6">
    <source>
        <dbReference type="EMBL" id="MEQ5844080.1"/>
    </source>
</evidence>
<dbReference type="PANTHER" id="PTHR30537:SF5">
    <property type="entry name" value="HTH-TYPE TRANSCRIPTIONAL ACTIVATOR TTDR-RELATED"/>
    <property type="match status" value="1"/>
</dbReference>
<reference evidence="6 7" key="1">
    <citation type="journal article" date="2024" name="Chem. Sci.">
        <title>Discovery of a lagriamide polyketide by integrated genome mining, isotopic labeling, and untargeted metabolomics.</title>
        <authorList>
            <person name="Fergusson C.H."/>
            <person name="Saulog J."/>
            <person name="Paulo B.S."/>
            <person name="Wilson D.M."/>
            <person name="Liu D.Y."/>
            <person name="Morehouse N.J."/>
            <person name="Waterworth S."/>
            <person name="Barkei J."/>
            <person name="Gray C.A."/>
            <person name="Kwan J.C."/>
            <person name="Eustaquio A.S."/>
            <person name="Linington R.G."/>
        </authorList>
    </citation>
    <scope>NUCLEOTIDE SEQUENCE [LARGE SCALE GENOMIC DNA]</scope>
    <source>
        <strain evidence="6 7">RL17-338-BIF-B</strain>
    </source>
</reference>
<comment type="caution">
    <text evidence="6">The sequence shown here is derived from an EMBL/GenBank/DDBJ whole genome shotgun (WGS) entry which is preliminary data.</text>
</comment>
<comment type="similarity">
    <text evidence="1">Belongs to the LysR transcriptional regulatory family.</text>
</comment>
<protein>
    <submittedName>
        <fullName evidence="6">LysR family transcriptional regulator</fullName>
    </submittedName>
</protein>
<sequence length="294" mass="32738">MLDRLLSMSVFVCAADRRSFAAAAEVFGISPTMVGKHVRFLEERVGAKLLNRTTRQQSLTEVGRLYYERCRQVLADADAADACADEMRAAPRGVLKVHAPVSFGSQRLVPALARYLRRYPGVDVDLTLADRPIDWVEKGYDAAIQIGDLADSGLVARELKRYRMWLCAAPVYLAEAGLPQTAADLSAHNCLGFSYWQKKNIWRLSRGELTESVPVKGRLTVNNGQALRTAAIAGLGIIMQPEVLVEDDVAAGRLIRLLPDYELPSRPVHLLYLADRRLTLKLRSFIDFVVESLR</sequence>
<evidence type="ECO:0000256" key="4">
    <source>
        <dbReference type="ARBA" id="ARBA00023163"/>
    </source>
</evidence>
<accession>A0ABV1M066</accession>
<dbReference type="InterPro" id="IPR005119">
    <property type="entry name" value="LysR_subst-bd"/>
</dbReference>
<evidence type="ECO:0000256" key="1">
    <source>
        <dbReference type="ARBA" id="ARBA00009437"/>
    </source>
</evidence>
<dbReference type="InterPro" id="IPR036390">
    <property type="entry name" value="WH_DNA-bd_sf"/>
</dbReference>
<dbReference type="InterPro" id="IPR058163">
    <property type="entry name" value="LysR-type_TF_proteobact-type"/>
</dbReference>
<dbReference type="RefSeq" id="WP_349545620.1">
    <property type="nucleotide sequence ID" value="NZ_JAOALG010000002.1"/>
</dbReference>
<dbReference type="PROSITE" id="PS50931">
    <property type="entry name" value="HTH_LYSR"/>
    <property type="match status" value="1"/>
</dbReference>
<proteinExistence type="inferred from homology"/>
<dbReference type="Gene3D" id="3.40.190.290">
    <property type="match status" value="1"/>
</dbReference>
<dbReference type="EMBL" id="JAOALG010000002">
    <property type="protein sequence ID" value="MEQ5844080.1"/>
    <property type="molecule type" value="Genomic_DNA"/>
</dbReference>
<keyword evidence="3" id="KW-0238">DNA-binding</keyword>
<name>A0ABV1M066_9BURK</name>
<dbReference type="CDD" id="cd08477">
    <property type="entry name" value="PBP2_CrgA_like_8"/>
    <property type="match status" value="1"/>
</dbReference>
<evidence type="ECO:0000313" key="7">
    <source>
        <dbReference type="Proteomes" id="UP001469089"/>
    </source>
</evidence>